<comment type="caution">
    <text evidence="3">The sequence shown here is derived from an EMBL/GenBank/DDBJ whole genome shotgun (WGS) entry which is preliminary data.</text>
</comment>
<evidence type="ECO:0000259" key="2">
    <source>
        <dbReference type="PROSITE" id="PS50011"/>
    </source>
</evidence>
<proteinExistence type="predicted"/>
<dbReference type="SMART" id="SM00220">
    <property type="entry name" value="S_TKc"/>
    <property type="match status" value="1"/>
</dbReference>
<dbReference type="GO" id="GO:0004674">
    <property type="term" value="F:protein serine/threonine kinase activity"/>
    <property type="evidence" value="ECO:0007669"/>
    <property type="project" value="TreeGrafter"/>
</dbReference>
<dbReference type="PANTHER" id="PTHR24359">
    <property type="entry name" value="SERINE/THREONINE-PROTEIN KINASE SBK1"/>
    <property type="match status" value="1"/>
</dbReference>
<dbReference type="InterPro" id="IPR011009">
    <property type="entry name" value="Kinase-like_dom_sf"/>
</dbReference>
<dbReference type="PROSITE" id="PS50011">
    <property type="entry name" value="PROTEIN_KINASE_DOM"/>
    <property type="match status" value="1"/>
</dbReference>
<dbReference type="CDD" id="cd00180">
    <property type="entry name" value="PKc"/>
    <property type="match status" value="1"/>
</dbReference>
<keyword evidence="4" id="KW-1185">Reference proteome</keyword>
<name>A0AA39WZM3_9PEZI</name>
<dbReference type="EMBL" id="JAULSU010000003">
    <property type="protein sequence ID" value="KAK0624150.1"/>
    <property type="molecule type" value="Genomic_DNA"/>
</dbReference>
<accession>A0AA39WZM3</accession>
<feature type="compositionally biased region" description="Low complexity" evidence="1">
    <location>
        <begin position="522"/>
        <end position="552"/>
    </location>
</feature>
<dbReference type="SUPFAM" id="SSF56112">
    <property type="entry name" value="Protein kinase-like (PK-like)"/>
    <property type="match status" value="1"/>
</dbReference>
<dbReference type="Pfam" id="PF00069">
    <property type="entry name" value="Pkinase"/>
    <property type="match status" value="1"/>
</dbReference>
<evidence type="ECO:0000313" key="3">
    <source>
        <dbReference type="EMBL" id="KAK0624150.1"/>
    </source>
</evidence>
<dbReference type="AlphaFoldDB" id="A0AA39WZM3"/>
<reference evidence="3" key="1">
    <citation type="submission" date="2023-06" db="EMBL/GenBank/DDBJ databases">
        <title>Genome-scale phylogeny and comparative genomics of the fungal order Sordariales.</title>
        <authorList>
            <consortium name="Lawrence Berkeley National Laboratory"/>
            <person name="Hensen N."/>
            <person name="Bonometti L."/>
            <person name="Westerberg I."/>
            <person name="Brannstrom I.O."/>
            <person name="Guillou S."/>
            <person name="Cros-Aarteil S."/>
            <person name="Calhoun S."/>
            <person name="Haridas S."/>
            <person name="Kuo A."/>
            <person name="Mondo S."/>
            <person name="Pangilinan J."/>
            <person name="Riley R."/>
            <person name="Labutti K."/>
            <person name="Andreopoulos B."/>
            <person name="Lipzen A."/>
            <person name="Chen C."/>
            <person name="Yanf M."/>
            <person name="Daum C."/>
            <person name="Ng V."/>
            <person name="Clum A."/>
            <person name="Steindorff A."/>
            <person name="Ohm R."/>
            <person name="Martin F."/>
            <person name="Silar P."/>
            <person name="Natvig D."/>
            <person name="Lalanne C."/>
            <person name="Gautier V."/>
            <person name="Ament-Velasquez S.L."/>
            <person name="Kruys A."/>
            <person name="Hutchinson M.I."/>
            <person name="Powell A.J."/>
            <person name="Barry K."/>
            <person name="Miller A.N."/>
            <person name="Grigoriev I.V."/>
            <person name="Debuchy R."/>
            <person name="Gladieux P."/>
            <person name="Thoren M.H."/>
            <person name="Johannesson H."/>
        </authorList>
    </citation>
    <scope>NUCLEOTIDE SEQUENCE</scope>
    <source>
        <strain evidence="3">CBS 606.72</strain>
    </source>
</reference>
<dbReference type="Gene3D" id="1.10.510.10">
    <property type="entry name" value="Transferase(Phosphotransferase) domain 1"/>
    <property type="match status" value="1"/>
</dbReference>
<organism evidence="3 4">
    <name type="scientific">Immersiella caudata</name>
    <dbReference type="NCBI Taxonomy" id="314043"/>
    <lineage>
        <taxon>Eukaryota</taxon>
        <taxon>Fungi</taxon>
        <taxon>Dikarya</taxon>
        <taxon>Ascomycota</taxon>
        <taxon>Pezizomycotina</taxon>
        <taxon>Sordariomycetes</taxon>
        <taxon>Sordariomycetidae</taxon>
        <taxon>Sordariales</taxon>
        <taxon>Lasiosphaeriaceae</taxon>
        <taxon>Immersiella</taxon>
    </lineage>
</organism>
<feature type="region of interest" description="Disordered" evidence="1">
    <location>
        <begin position="514"/>
        <end position="562"/>
    </location>
</feature>
<feature type="domain" description="Protein kinase" evidence="2">
    <location>
        <begin position="175"/>
        <end position="488"/>
    </location>
</feature>
<protein>
    <submittedName>
        <fullName evidence="3">Kinase-like domain-containing protein</fullName>
    </submittedName>
</protein>
<dbReference type="GO" id="GO:0005524">
    <property type="term" value="F:ATP binding"/>
    <property type="evidence" value="ECO:0007669"/>
    <property type="project" value="InterPro"/>
</dbReference>
<evidence type="ECO:0000313" key="4">
    <source>
        <dbReference type="Proteomes" id="UP001175000"/>
    </source>
</evidence>
<feature type="compositionally biased region" description="Polar residues" evidence="1">
    <location>
        <begin position="553"/>
        <end position="562"/>
    </location>
</feature>
<sequence length="562" mass="63816">MLTTRQPEPLHRQLEGGAVHCRLAGDQSFRYLPESLIYEKVTKDNIEANLRLPWWPWISSLLSPSDSITNRIHDQAKKVFAILTLIGQEHTISDLIYKDNLTDKDLPLALQSDNKSLLVPKEPREGDTAKAFSSFAFWDERRVRDFLEKQWLVLAPILDDIGKELNLDPECPLPFKKIELKVRAQGVFVHKATLHPAHQRWSVEAIPGQSVAIKEIHDEDVYDREKENLKQIQDLGHPHLIKLLTACQRGSFRCLIFPWAEGGNLWEFWEREDQAPRTIDFVQWQLDQVFGLIDAIRVLHDKNIRHGDIKPQNILHFIDLSADGKASGRGILVLADVGVSKMHKHATLKRNEATGTVEVTLLYEAPEAEYDRRNNQPRSRRYDMWSAGCMLLEFVVWLLYDFGAVKTFRSRRISSKDDPTTAPGNFFRQKKGQVKIHSMVKKAMELLRKDPRCAEGTALAELLDMIENRLLQVNPEDRAKASELHDKLQEIVSKSREDPSYLWKGTSMPVETPKFFVRSKSRQNSDSSAASSGSFGSSSSGSSGRMQSTRGSTDSVGSIGSS</sequence>
<dbReference type="InterPro" id="IPR000719">
    <property type="entry name" value="Prot_kinase_dom"/>
</dbReference>
<dbReference type="Proteomes" id="UP001175000">
    <property type="component" value="Unassembled WGS sequence"/>
</dbReference>
<keyword evidence="3" id="KW-0808">Transferase</keyword>
<gene>
    <name evidence="3" type="ORF">B0T14DRAFT_193584</name>
</gene>
<keyword evidence="3" id="KW-0418">Kinase</keyword>
<dbReference type="PANTHER" id="PTHR24359:SF1">
    <property type="entry name" value="INHIBITOR OF NUCLEAR FACTOR KAPPA-B KINASE EPSILON SUBUNIT HOMOLOG 1-RELATED"/>
    <property type="match status" value="1"/>
</dbReference>
<evidence type="ECO:0000256" key="1">
    <source>
        <dbReference type="SAM" id="MobiDB-lite"/>
    </source>
</evidence>